<keyword evidence="4" id="KW-0410">Iron transport</keyword>
<keyword evidence="4" id="KW-0408">Iron</keyword>
<evidence type="ECO:0000256" key="10">
    <source>
        <dbReference type="SAM" id="Phobius"/>
    </source>
</evidence>
<sequence>MHHTISNENDSHRRSQAAKKSTLVSAVLNIFLSSFQIITGIFSGSQGLIADGVHSFSDLVADGVVLTANKKSSKPSDDDHHYGHLRYETGASLIIGAILFAVGAGMIWSAGNKLWHPDTIASVHISALWMALFALVVKELLFRYMLRVAKRIQSSMLIANAWHARSDAASSLVVSIGIFGNLLGFPWLDPVAALVVGVLIARMGYQFAADALHDLMDRCADADTEAQIRELILTTPGVQGLHNMKTRKMGDRILVDVHIEVDGSLSVQEGHAIAVAVRDTVVRQGNALNVMTHIDPCTPAKVVNR</sequence>
<dbReference type="SUPFAM" id="SSF160240">
    <property type="entry name" value="Cation efflux protein cytoplasmic domain-like"/>
    <property type="match status" value="1"/>
</dbReference>
<evidence type="ECO:0000256" key="2">
    <source>
        <dbReference type="ARBA" id="ARBA00010212"/>
    </source>
</evidence>
<dbReference type="Pfam" id="PF01545">
    <property type="entry name" value="Cation_efflux"/>
    <property type="match status" value="1"/>
</dbReference>
<comment type="subcellular location">
    <subcellularLocation>
        <location evidence="1">Membrane</location>
        <topology evidence="1">Multi-pass membrane protein</topology>
    </subcellularLocation>
</comment>
<gene>
    <name evidence="13" type="primary">fieF_2</name>
    <name evidence="13" type="ORF">NCTC11967_03724</name>
</gene>
<dbReference type="InterPro" id="IPR027470">
    <property type="entry name" value="Cation_efflux_CTD"/>
</dbReference>
<keyword evidence="5 10" id="KW-0812">Transmembrane</keyword>
<feature type="domain" description="Cation efflux protein cytoplasmic" evidence="12">
    <location>
        <begin position="221"/>
        <end position="297"/>
    </location>
</feature>
<evidence type="ECO:0000256" key="8">
    <source>
        <dbReference type="ARBA" id="ARBA00022989"/>
    </source>
</evidence>
<evidence type="ECO:0000256" key="5">
    <source>
        <dbReference type="ARBA" id="ARBA00022692"/>
    </source>
</evidence>
<dbReference type="AlphaFoldDB" id="A0AB38G2K9"/>
<evidence type="ECO:0000256" key="6">
    <source>
        <dbReference type="ARBA" id="ARBA00022833"/>
    </source>
</evidence>
<dbReference type="GO" id="GO:0006829">
    <property type="term" value="P:zinc ion transport"/>
    <property type="evidence" value="ECO:0007669"/>
    <property type="project" value="UniProtKB-KW"/>
</dbReference>
<dbReference type="GO" id="GO:0008324">
    <property type="term" value="F:monoatomic cation transmembrane transporter activity"/>
    <property type="evidence" value="ECO:0007669"/>
    <property type="project" value="InterPro"/>
</dbReference>
<reference evidence="13 14" key="1">
    <citation type="submission" date="2018-06" db="EMBL/GenBank/DDBJ databases">
        <authorList>
            <consortium name="Pathogen Informatics"/>
            <person name="Doyle S."/>
        </authorList>
    </citation>
    <scope>NUCLEOTIDE SEQUENCE [LARGE SCALE GENOMIC DNA]</scope>
    <source>
        <strain evidence="13 14">NCTC11967</strain>
    </source>
</reference>
<dbReference type="Pfam" id="PF16916">
    <property type="entry name" value="ZT_dimer"/>
    <property type="match status" value="1"/>
</dbReference>
<keyword evidence="6" id="KW-0862">Zinc</keyword>
<feature type="transmembrane region" description="Helical" evidence="10">
    <location>
        <begin position="21"/>
        <end position="42"/>
    </location>
</feature>
<dbReference type="NCBIfam" id="TIGR01297">
    <property type="entry name" value="CDF"/>
    <property type="match status" value="1"/>
</dbReference>
<name>A0AB38G2K9_9ENTR</name>
<evidence type="ECO:0000313" key="13">
    <source>
        <dbReference type="EMBL" id="SQA64693.1"/>
    </source>
</evidence>
<dbReference type="EMBL" id="UAVL01000019">
    <property type="protein sequence ID" value="SQA64693.1"/>
    <property type="molecule type" value="Genomic_DNA"/>
</dbReference>
<feature type="transmembrane region" description="Helical" evidence="10">
    <location>
        <begin position="123"/>
        <end position="146"/>
    </location>
</feature>
<dbReference type="SUPFAM" id="SSF161111">
    <property type="entry name" value="Cation efflux protein transmembrane domain-like"/>
    <property type="match status" value="1"/>
</dbReference>
<comment type="similarity">
    <text evidence="2">Belongs to the cation diffusion facilitator (CDF) transporter (TC 2.A.4) family. FieF subfamily.</text>
</comment>
<evidence type="ECO:0000259" key="12">
    <source>
        <dbReference type="Pfam" id="PF16916"/>
    </source>
</evidence>
<dbReference type="RefSeq" id="WP_051860965.1">
    <property type="nucleotide sequence ID" value="NZ_UAVL01000019.1"/>
</dbReference>
<dbReference type="InterPro" id="IPR027469">
    <property type="entry name" value="Cation_efflux_TMD_sf"/>
</dbReference>
<evidence type="ECO:0000313" key="14">
    <source>
        <dbReference type="Proteomes" id="UP000251313"/>
    </source>
</evidence>
<evidence type="ECO:0000256" key="7">
    <source>
        <dbReference type="ARBA" id="ARBA00022906"/>
    </source>
</evidence>
<proteinExistence type="inferred from homology"/>
<dbReference type="PANTHER" id="PTHR43840:SF15">
    <property type="entry name" value="MITOCHONDRIAL METAL TRANSPORTER 1-RELATED"/>
    <property type="match status" value="1"/>
</dbReference>
<accession>A0AB38G2K9</accession>
<dbReference type="PANTHER" id="PTHR43840">
    <property type="entry name" value="MITOCHONDRIAL METAL TRANSPORTER 1-RELATED"/>
    <property type="match status" value="1"/>
</dbReference>
<keyword evidence="7" id="KW-0864">Zinc transport</keyword>
<dbReference type="InterPro" id="IPR050291">
    <property type="entry name" value="CDF_Transporter"/>
</dbReference>
<evidence type="ECO:0000256" key="3">
    <source>
        <dbReference type="ARBA" id="ARBA00022448"/>
    </source>
</evidence>
<dbReference type="InterPro" id="IPR058533">
    <property type="entry name" value="Cation_efflux_TM"/>
</dbReference>
<dbReference type="Gene3D" id="1.20.1510.10">
    <property type="entry name" value="Cation efflux protein transmembrane domain"/>
    <property type="match status" value="1"/>
</dbReference>
<dbReference type="GO" id="GO:0016020">
    <property type="term" value="C:membrane"/>
    <property type="evidence" value="ECO:0007669"/>
    <property type="project" value="UniProtKB-SubCell"/>
</dbReference>
<evidence type="ECO:0000256" key="9">
    <source>
        <dbReference type="ARBA" id="ARBA00023136"/>
    </source>
</evidence>
<evidence type="ECO:0000256" key="1">
    <source>
        <dbReference type="ARBA" id="ARBA00004141"/>
    </source>
</evidence>
<keyword evidence="7" id="KW-0406">Ion transport</keyword>
<organism evidence="13 14">
    <name type="scientific">Yokenella regensburgei</name>
    <dbReference type="NCBI Taxonomy" id="158877"/>
    <lineage>
        <taxon>Bacteria</taxon>
        <taxon>Pseudomonadati</taxon>
        <taxon>Pseudomonadota</taxon>
        <taxon>Gammaproteobacteria</taxon>
        <taxon>Enterobacterales</taxon>
        <taxon>Enterobacteriaceae</taxon>
        <taxon>Yokenella</taxon>
    </lineage>
</organism>
<keyword evidence="9 10" id="KW-0472">Membrane</keyword>
<dbReference type="FunFam" id="1.20.1510.10:FF:000006">
    <property type="entry name" value="Divalent cation efflux transporter"/>
    <property type="match status" value="1"/>
</dbReference>
<dbReference type="InterPro" id="IPR036837">
    <property type="entry name" value="Cation_efflux_CTD_sf"/>
</dbReference>
<dbReference type="GO" id="GO:0006826">
    <property type="term" value="P:iron ion transport"/>
    <property type="evidence" value="ECO:0007669"/>
    <property type="project" value="UniProtKB-KW"/>
</dbReference>
<feature type="transmembrane region" description="Helical" evidence="10">
    <location>
        <begin position="89"/>
        <end position="111"/>
    </location>
</feature>
<comment type="caution">
    <text evidence="13">The sequence shown here is derived from an EMBL/GenBank/DDBJ whole genome shotgun (WGS) entry which is preliminary data.</text>
</comment>
<dbReference type="Proteomes" id="UP000251313">
    <property type="component" value="Unassembled WGS sequence"/>
</dbReference>
<protein>
    <submittedName>
        <fullName evidence="13">Ferrous-iron efflux pump FieF</fullName>
    </submittedName>
</protein>
<evidence type="ECO:0000259" key="11">
    <source>
        <dbReference type="Pfam" id="PF01545"/>
    </source>
</evidence>
<feature type="domain" description="Cation efflux protein transmembrane" evidence="11">
    <location>
        <begin position="23"/>
        <end position="216"/>
    </location>
</feature>
<dbReference type="InterPro" id="IPR002524">
    <property type="entry name" value="Cation_efflux"/>
</dbReference>
<dbReference type="Gene3D" id="3.30.70.1350">
    <property type="entry name" value="Cation efflux protein, cytoplasmic domain"/>
    <property type="match status" value="1"/>
</dbReference>
<keyword evidence="8 10" id="KW-1133">Transmembrane helix</keyword>
<keyword evidence="3" id="KW-0813">Transport</keyword>
<evidence type="ECO:0000256" key="4">
    <source>
        <dbReference type="ARBA" id="ARBA00022496"/>
    </source>
</evidence>